<feature type="transmembrane region" description="Helical" evidence="7">
    <location>
        <begin position="237"/>
        <end position="258"/>
    </location>
</feature>
<protein>
    <submittedName>
        <fullName evidence="9">Carbohydrate ABC transporter permease</fullName>
    </submittedName>
</protein>
<feature type="domain" description="ABC transmembrane type-1" evidence="8">
    <location>
        <begin position="70"/>
        <end position="258"/>
    </location>
</feature>
<evidence type="ECO:0000256" key="6">
    <source>
        <dbReference type="ARBA" id="ARBA00023136"/>
    </source>
</evidence>
<evidence type="ECO:0000256" key="2">
    <source>
        <dbReference type="ARBA" id="ARBA00022448"/>
    </source>
</evidence>
<dbReference type="SUPFAM" id="SSF161098">
    <property type="entry name" value="MetI-like"/>
    <property type="match status" value="1"/>
</dbReference>
<comment type="subcellular location">
    <subcellularLocation>
        <location evidence="1 7">Cell membrane</location>
        <topology evidence="1 7">Multi-pass membrane protein</topology>
    </subcellularLocation>
</comment>
<feature type="transmembrane region" description="Helical" evidence="7">
    <location>
        <begin position="139"/>
        <end position="159"/>
    </location>
</feature>
<evidence type="ECO:0000256" key="7">
    <source>
        <dbReference type="RuleBase" id="RU363032"/>
    </source>
</evidence>
<feature type="transmembrane region" description="Helical" evidence="7">
    <location>
        <begin position="105"/>
        <end position="127"/>
    </location>
</feature>
<comment type="similarity">
    <text evidence="7">Belongs to the binding-protein-dependent transport system permease family.</text>
</comment>
<dbReference type="CDD" id="cd06261">
    <property type="entry name" value="TM_PBP2"/>
    <property type="match status" value="1"/>
</dbReference>
<evidence type="ECO:0000256" key="4">
    <source>
        <dbReference type="ARBA" id="ARBA00022692"/>
    </source>
</evidence>
<organism evidence="9 10">
    <name type="scientific">Erysipelothrix inopinata</name>
    <dbReference type="NCBI Taxonomy" id="225084"/>
    <lineage>
        <taxon>Bacteria</taxon>
        <taxon>Bacillati</taxon>
        <taxon>Bacillota</taxon>
        <taxon>Erysipelotrichia</taxon>
        <taxon>Erysipelotrichales</taxon>
        <taxon>Erysipelotrichaceae</taxon>
        <taxon>Erysipelothrix</taxon>
    </lineage>
</organism>
<sequence>MSDKKVKIIKGLILTLLGITFLVPFLIMVVGAFVDAKVPVGNPLTWIFTHDLTIKNFQHIFKYSPILTWMWNSIVVSVIPTVLQMFFAAVLGYIFARKDFWGKDILFWTMMAVVMIPTQVLIIPRYIMFSEIGWVNTRAALIIPLVWSIMGVFLVKQFMQQIPASLEESAKIDGAGDLKIFFTIMLPLSKPVIATVGTFAFISSWNDFLTPLIFTTSNDMYPITVGLASLLTKEGHFGIEMAGAFISFIPTFLIFLFFQKYFTKGIAFTGIK</sequence>
<dbReference type="AlphaFoldDB" id="A0A7G9RZ78"/>
<keyword evidence="10" id="KW-1185">Reference proteome</keyword>
<evidence type="ECO:0000256" key="5">
    <source>
        <dbReference type="ARBA" id="ARBA00022989"/>
    </source>
</evidence>
<dbReference type="InterPro" id="IPR035906">
    <property type="entry name" value="MetI-like_sf"/>
</dbReference>
<dbReference type="GO" id="GO:0005886">
    <property type="term" value="C:plasma membrane"/>
    <property type="evidence" value="ECO:0007669"/>
    <property type="project" value="UniProtKB-SubCell"/>
</dbReference>
<evidence type="ECO:0000256" key="1">
    <source>
        <dbReference type="ARBA" id="ARBA00004651"/>
    </source>
</evidence>
<evidence type="ECO:0000313" key="10">
    <source>
        <dbReference type="Proteomes" id="UP000515928"/>
    </source>
</evidence>
<reference evidence="9 10" key="1">
    <citation type="submission" date="2020-08" db="EMBL/GenBank/DDBJ databases">
        <title>Genome sequence of Erysipelothrix inopinata DSM 15511T.</title>
        <authorList>
            <person name="Hyun D.-W."/>
            <person name="Bae J.-W."/>
        </authorList>
    </citation>
    <scope>NUCLEOTIDE SEQUENCE [LARGE SCALE GENOMIC DNA]</scope>
    <source>
        <strain evidence="9 10">DSM 15511</strain>
    </source>
</reference>
<gene>
    <name evidence="9" type="ORF">H9L01_00565</name>
</gene>
<keyword evidence="4 7" id="KW-0812">Transmembrane</keyword>
<dbReference type="Pfam" id="PF00528">
    <property type="entry name" value="BPD_transp_1"/>
    <property type="match status" value="1"/>
</dbReference>
<keyword evidence="3" id="KW-1003">Cell membrane</keyword>
<proteinExistence type="inferred from homology"/>
<keyword evidence="5 7" id="KW-1133">Transmembrane helix</keyword>
<name>A0A7G9RZ78_9FIRM</name>
<evidence type="ECO:0000259" key="8">
    <source>
        <dbReference type="PROSITE" id="PS50928"/>
    </source>
</evidence>
<dbReference type="Proteomes" id="UP000515928">
    <property type="component" value="Chromosome"/>
</dbReference>
<keyword evidence="6 7" id="KW-0472">Membrane</keyword>
<dbReference type="Gene3D" id="1.10.3720.10">
    <property type="entry name" value="MetI-like"/>
    <property type="match status" value="1"/>
</dbReference>
<dbReference type="EMBL" id="CP060715">
    <property type="protein sequence ID" value="QNN60903.1"/>
    <property type="molecule type" value="Genomic_DNA"/>
</dbReference>
<feature type="transmembrane region" description="Helical" evidence="7">
    <location>
        <begin position="12"/>
        <end position="34"/>
    </location>
</feature>
<accession>A0A7G9RZ78</accession>
<keyword evidence="2 7" id="KW-0813">Transport</keyword>
<dbReference type="RefSeq" id="WP_187534023.1">
    <property type="nucleotide sequence ID" value="NZ_CBCSHU010000009.1"/>
</dbReference>
<dbReference type="PANTHER" id="PTHR43744">
    <property type="entry name" value="ABC TRANSPORTER PERMEASE PROTEIN MG189-RELATED-RELATED"/>
    <property type="match status" value="1"/>
</dbReference>
<dbReference type="PANTHER" id="PTHR43744:SF12">
    <property type="entry name" value="ABC TRANSPORTER PERMEASE PROTEIN MG189-RELATED"/>
    <property type="match status" value="1"/>
</dbReference>
<feature type="transmembrane region" description="Helical" evidence="7">
    <location>
        <begin position="69"/>
        <end position="93"/>
    </location>
</feature>
<evidence type="ECO:0000256" key="3">
    <source>
        <dbReference type="ARBA" id="ARBA00022475"/>
    </source>
</evidence>
<evidence type="ECO:0000313" key="9">
    <source>
        <dbReference type="EMBL" id="QNN60903.1"/>
    </source>
</evidence>
<dbReference type="PROSITE" id="PS50928">
    <property type="entry name" value="ABC_TM1"/>
    <property type="match status" value="1"/>
</dbReference>
<dbReference type="InterPro" id="IPR000515">
    <property type="entry name" value="MetI-like"/>
</dbReference>
<dbReference type="GO" id="GO:0055085">
    <property type="term" value="P:transmembrane transport"/>
    <property type="evidence" value="ECO:0007669"/>
    <property type="project" value="InterPro"/>
</dbReference>
<dbReference type="KEGG" id="eio:H9L01_00565"/>
<feature type="transmembrane region" description="Helical" evidence="7">
    <location>
        <begin position="180"/>
        <end position="202"/>
    </location>
</feature>